<name>A0A2N5TWE5_9BASI</name>
<sequence length="95" mass="10243">MRKPRPSCNPLQIYTPPLAEPGMTPQWEQNPGPNPPPQWPSRKPSQPPKTPPPATTKQAMVGKPSKGAGKGGRKFIDGVIPSHGYCGLPAFYDNS</sequence>
<comment type="caution">
    <text evidence="2">The sequence shown here is derived from an EMBL/GenBank/DDBJ whole genome shotgun (WGS) entry which is preliminary data.</text>
</comment>
<proteinExistence type="predicted"/>
<evidence type="ECO:0000256" key="1">
    <source>
        <dbReference type="SAM" id="MobiDB-lite"/>
    </source>
</evidence>
<feature type="compositionally biased region" description="Pro residues" evidence="1">
    <location>
        <begin position="32"/>
        <end position="54"/>
    </location>
</feature>
<dbReference type="EMBL" id="PGCJ01000399">
    <property type="protein sequence ID" value="PLW29778.1"/>
    <property type="molecule type" value="Genomic_DNA"/>
</dbReference>
<evidence type="ECO:0000313" key="3">
    <source>
        <dbReference type="Proteomes" id="UP000235388"/>
    </source>
</evidence>
<reference evidence="2 3" key="1">
    <citation type="submission" date="2017-11" db="EMBL/GenBank/DDBJ databases">
        <title>De novo assembly and phasing of dikaryotic genomes from two isolates of Puccinia coronata f. sp. avenae, the causal agent of oat crown rust.</title>
        <authorList>
            <person name="Miller M.E."/>
            <person name="Zhang Y."/>
            <person name="Omidvar V."/>
            <person name="Sperschneider J."/>
            <person name="Schwessinger B."/>
            <person name="Raley C."/>
            <person name="Palmer J.M."/>
            <person name="Garnica D."/>
            <person name="Upadhyaya N."/>
            <person name="Rathjen J."/>
            <person name="Taylor J.M."/>
            <person name="Park R.F."/>
            <person name="Dodds P.N."/>
            <person name="Hirsch C.D."/>
            <person name="Kianian S.F."/>
            <person name="Figueroa M."/>
        </authorList>
    </citation>
    <scope>NUCLEOTIDE SEQUENCE [LARGE SCALE GENOMIC DNA]</scope>
    <source>
        <strain evidence="2">12NC29</strain>
    </source>
</reference>
<accession>A0A2N5TWE5</accession>
<organism evidence="2 3">
    <name type="scientific">Puccinia coronata f. sp. avenae</name>
    <dbReference type="NCBI Taxonomy" id="200324"/>
    <lineage>
        <taxon>Eukaryota</taxon>
        <taxon>Fungi</taxon>
        <taxon>Dikarya</taxon>
        <taxon>Basidiomycota</taxon>
        <taxon>Pucciniomycotina</taxon>
        <taxon>Pucciniomycetes</taxon>
        <taxon>Pucciniales</taxon>
        <taxon>Pucciniaceae</taxon>
        <taxon>Puccinia</taxon>
    </lineage>
</organism>
<protein>
    <submittedName>
        <fullName evidence="2">Uncharacterized protein</fullName>
    </submittedName>
</protein>
<feature type="region of interest" description="Disordered" evidence="1">
    <location>
        <begin position="1"/>
        <end position="75"/>
    </location>
</feature>
<dbReference type="Proteomes" id="UP000235388">
    <property type="component" value="Unassembled WGS sequence"/>
</dbReference>
<dbReference type="AlphaFoldDB" id="A0A2N5TWE5"/>
<keyword evidence="3" id="KW-1185">Reference proteome</keyword>
<evidence type="ECO:0000313" key="2">
    <source>
        <dbReference type="EMBL" id="PLW29778.1"/>
    </source>
</evidence>
<gene>
    <name evidence="2" type="ORF">PCANC_26750</name>
</gene>